<feature type="transmembrane region" description="Helical" evidence="7">
    <location>
        <begin position="105"/>
        <end position="129"/>
    </location>
</feature>
<evidence type="ECO:0000256" key="4">
    <source>
        <dbReference type="ARBA" id="ARBA00022692"/>
    </source>
</evidence>
<dbReference type="Pfam" id="PF07690">
    <property type="entry name" value="MFS_1"/>
    <property type="match status" value="1"/>
</dbReference>
<feature type="transmembrane region" description="Helical" evidence="7">
    <location>
        <begin position="168"/>
        <end position="186"/>
    </location>
</feature>
<dbReference type="PANTHER" id="PTHR23517:SF13">
    <property type="entry name" value="MAJOR FACILITATOR SUPERFAMILY MFS_1"/>
    <property type="match status" value="1"/>
</dbReference>
<feature type="transmembrane region" description="Helical" evidence="7">
    <location>
        <begin position="278"/>
        <end position="295"/>
    </location>
</feature>
<organism evidence="8 9">
    <name type="scientific">Celerinatantimonas yamalensis</name>
    <dbReference type="NCBI Taxonomy" id="559956"/>
    <lineage>
        <taxon>Bacteria</taxon>
        <taxon>Pseudomonadati</taxon>
        <taxon>Pseudomonadota</taxon>
        <taxon>Gammaproteobacteria</taxon>
        <taxon>Celerinatantimonadaceae</taxon>
        <taxon>Celerinatantimonas</taxon>
    </lineage>
</organism>
<dbReference type="InterPro" id="IPR050171">
    <property type="entry name" value="MFS_Transporters"/>
</dbReference>
<evidence type="ECO:0000313" key="8">
    <source>
        <dbReference type="EMBL" id="MFM2484486.1"/>
    </source>
</evidence>
<dbReference type="PROSITE" id="PS00216">
    <property type="entry name" value="SUGAR_TRANSPORT_1"/>
    <property type="match status" value="1"/>
</dbReference>
<evidence type="ECO:0000256" key="1">
    <source>
        <dbReference type="ARBA" id="ARBA00004651"/>
    </source>
</evidence>
<keyword evidence="2" id="KW-0813">Transport</keyword>
<feature type="transmembrane region" description="Helical" evidence="7">
    <location>
        <begin position="249"/>
        <end position="271"/>
    </location>
</feature>
<dbReference type="InterPro" id="IPR005829">
    <property type="entry name" value="Sugar_transporter_CS"/>
</dbReference>
<feature type="transmembrane region" description="Helical" evidence="7">
    <location>
        <begin position="221"/>
        <end position="243"/>
    </location>
</feature>
<dbReference type="PANTHER" id="PTHR23517">
    <property type="entry name" value="RESISTANCE PROTEIN MDTM, PUTATIVE-RELATED-RELATED"/>
    <property type="match status" value="1"/>
</dbReference>
<dbReference type="RefSeq" id="WP_408622664.1">
    <property type="nucleotide sequence ID" value="NZ_JBEQCT010000002.1"/>
</dbReference>
<dbReference type="InterPro" id="IPR011701">
    <property type="entry name" value="MFS"/>
</dbReference>
<dbReference type="SUPFAM" id="SSF103473">
    <property type="entry name" value="MFS general substrate transporter"/>
    <property type="match status" value="1"/>
</dbReference>
<feature type="transmembrane region" description="Helical" evidence="7">
    <location>
        <begin position="141"/>
        <end position="162"/>
    </location>
</feature>
<sequence>MSNHLSSSIPKETRATPILHGAILTTFMGASSVPTPLYHLYQETWKFSSTTLTMIFAVYAFGLLAALLIGGKISDHIGRRPTICTALIGELAAIVIFHQSNNADWLIAARLVQGLATGIATSSIGAALLDVNKQRGALINSVTPLGGMAIGTILCSLLVVFAPYPMRLIYDLLFVIVIIEAVLIWITPETADIHPGALKSLKPSILVPHQARTMLMSISPLNISTWGLGGFYLSLMPSIVIKATGSSSVLLGGLTVSLLTISGAISIAYFRHHATHHILYRGALLVCSGVMLIVVGTNLHITWLMLAGSTLAGLGFGSCFLGILRSLMPLAEPRQRAGLMAAYYLESYLAFSLPAIGAGILAQHIGLIPTVTIYGSAIITLVILAVITLQITIRRHITPDPA</sequence>
<keyword evidence="9" id="KW-1185">Reference proteome</keyword>
<feature type="transmembrane region" description="Helical" evidence="7">
    <location>
        <begin position="371"/>
        <end position="393"/>
    </location>
</feature>
<gene>
    <name evidence="8" type="ORF">ABUE30_05300</name>
</gene>
<accession>A0ABW9G4A7</accession>
<evidence type="ECO:0000313" key="9">
    <source>
        <dbReference type="Proteomes" id="UP001629953"/>
    </source>
</evidence>
<keyword evidence="6 7" id="KW-0472">Membrane</keyword>
<dbReference type="EMBL" id="JBEQCT010000002">
    <property type="protein sequence ID" value="MFM2484486.1"/>
    <property type="molecule type" value="Genomic_DNA"/>
</dbReference>
<evidence type="ECO:0000256" key="2">
    <source>
        <dbReference type="ARBA" id="ARBA00022448"/>
    </source>
</evidence>
<evidence type="ECO:0000256" key="6">
    <source>
        <dbReference type="ARBA" id="ARBA00023136"/>
    </source>
</evidence>
<proteinExistence type="predicted"/>
<name>A0ABW9G4A7_9GAMM</name>
<feature type="transmembrane region" description="Helical" evidence="7">
    <location>
        <begin position="47"/>
        <end position="69"/>
    </location>
</feature>
<evidence type="ECO:0000256" key="7">
    <source>
        <dbReference type="SAM" id="Phobius"/>
    </source>
</evidence>
<protein>
    <submittedName>
        <fullName evidence="8">MFS transporter</fullName>
    </submittedName>
</protein>
<comment type="caution">
    <text evidence="8">The sequence shown here is derived from an EMBL/GenBank/DDBJ whole genome shotgun (WGS) entry which is preliminary data.</text>
</comment>
<reference evidence="8 9" key="1">
    <citation type="journal article" date="2013" name="Int. J. Syst. Evol. Microbiol.">
        <title>Celerinatantimonas yamalensis sp. nov., a cold-adapted diazotrophic bacterium from a cold permafrost brine.</title>
        <authorList>
            <person name="Shcherbakova V."/>
            <person name="Chuvilskaya N."/>
            <person name="Rivkina E."/>
            <person name="Demidov N."/>
            <person name="Uchaeva V."/>
            <person name="Suetin S."/>
            <person name="Suzina N."/>
            <person name="Gilichinsky D."/>
        </authorList>
    </citation>
    <scope>NUCLEOTIDE SEQUENCE [LARGE SCALE GENOMIC DNA]</scope>
    <source>
        <strain evidence="8 9">C7</strain>
    </source>
</reference>
<feature type="transmembrane region" description="Helical" evidence="7">
    <location>
        <begin position="301"/>
        <end position="324"/>
    </location>
</feature>
<dbReference type="Gene3D" id="1.20.1250.20">
    <property type="entry name" value="MFS general substrate transporter like domains"/>
    <property type="match status" value="1"/>
</dbReference>
<dbReference type="Proteomes" id="UP001629953">
    <property type="component" value="Unassembled WGS sequence"/>
</dbReference>
<evidence type="ECO:0000256" key="5">
    <source>
        <dbReference type="ARBA" id="ARBA00022989"/>
    </source>
</evidence>
<dbReference type="InterPro" id="IPR036259">
    <property type="entry name" value="MFS_trans_sf"/>
</dbReference>
<keyword evidence="3" id="KW-1003">Cell membrane</keyword>
<keyword evidence="5 7" id="KW-1133">Transmembrane helix</keyword>
<comment type="subcellular location">
    <subcellularLocation>
        <location evidence="1">Cell membrane</location>
        <topology evidence="1">Multi-pass membrane protein</topology>
    </subcellularLocation>
</comment>
<keyword evidence="4 7" id="KW-0812">Transmembrane</keyword>
<feature type="transmembrane region" description="Helical" evidence="7">
    <location>
        <begin position="21"/>
        <end position="41"/>
    </location>
</feature>
<evidence type="ECO:0000256" key="3">
    <source>
        <dbReference type="ARBA" id="ARBA00022475"/>
    </source>
</evidence>
<feature type="transmembrane region" description="Helical" evidence="7">
    <location>
        <begin position="345"/>
        <end position="365"/>
    </location>
</feature>